<protein>
    <submittedName>
        <fullName evidence="2">Uncharacterized protein</fullName>
    </submittedName>
</protein>
<evidence type="ECO:0000313" key="3">
    <source>
        <dbReference type="Proteomes" id="UP001168877"/>
    </source>
</evidence>
<feature type="region of interest" description="Disordered" evidence="1">
    <location>
        <begin position="1"/>
        <end position="34"/>
    </location>
</feature>
<reference evidence="2" key="1">
    <citation type="journal article" date="2022" name="Plant J.">
        <title>Strategies of tolerance reflected in two North American maple genomes.</title>
        <authorList>
            <person name="McEvoy S.L."/>
            <person name="Sezen U.U."/>
            <person name="Trouern-Trend A."/>
            <person name="McMahon S.M."/>
            <person name="Schaberg P.G."/>
            <person name="Yang J."/>
            <person name="Wegrzyn J.L."/>
            <person name="Swenson N.G."/>
        </authorList>
    </citation>
    <scope>NUCLEOTIDE SEQUENCE</scope>
    <source>
        <strain evidence="2">NS2018</strain>
    </source>
</reference>
<feature type="compositionally biased region" description="Polar residues" evidence="1">
    <location>
        <begin position="1"/>
        <end position="12"/>
    </location>
</feature>
<dbReference type="AlphaFoldDB" id="A0AA39VL65"/>
<reference evidence="2" key="2">
    <citation type="submission" date="2023-06" db="EMBL/GenBank/DDBJ databases">
        <authorList>
            <person name="Swenson N.G."/>
            <person name="Wegrzyn J.L."/>
            <person name="Mcevoy S.L."/>
        </authorList>
    </citation>
    <scope>NUCLEOTIDE SEQUENCE</scope>
    <source>
        <strain evidence="2">NS2018</strain>
        <tissue evidence="2">Leaf</tissue>
    </source>
</reference>
<feature type="region of interest" description="Disordered" evidence="1">
    <location>
        <begin position="208"/>
        <end position="227"/>
    </location>
</feature>
<name>A0AA39VL65_ACESA</name>
<keyword evidence="3" id="KW-1185">Reference proteome</keyword>
<gene>
    <name evidence="2" type="ORF">LWI29_018777</name>
</gene>
<dbReference type="Proteomes" id="UP001168877">
    <property type="component" value="Unassembled WGS sequence"/>
</dbReference>
<dbReference type="EMBL" id="JAUESC010000381">
    <property type="protein sequence ID" value="KAK0589809.1"/>
    <property type="molecule type" value="Genomic_DNA"/>
</dbReference>
<comment type="caution">
    <text evidence="2">The sequence shown here is derived from an EMBL/GenBank/DDBJ whole genome shotgun (WGS) entry which is preliminary data.</text>
</comment>
<evidence type="ECO:0000313" key="2">
    <source>
        <dbReference type="EMBL" id="KAK0589809.1"/>
    </source>
</evidence>
<evidence type="ECO:0000256" key="1">
    <source>
        <dbReference type="SAM" id="MobiDB-lite"/>
    </source>
</evidence>
<sequence>MFNGSHNRSNQPWRDRTVGADIMTGGSNNGQSLARDVKKSVSDEVQMEVELGAGDKSAKHYMIFVSDKIGGQEGKVEAEVGDITTGYTDKDTESEKQSDFIGEDGVVTSLQGTAKTIRTDGDNRTGKVTALPYVNGIIKEKEKEKEKIELSIFDGPSQMEKMLHLLPHLRDGAPSLQLTIVDGGSSLSLRLTIADREEAPYAMVHQEEALSSPSKMDQLTPLHPFLN</sequence>
<proteinExistence type="predicted"/>
<organism evidence="2 3">
    <name type="scientific">Acer saccharum</name>
    <name type="common">Sugar maple</name>
    <dbReference type="NCBI Taxonomy" id="4024"/>
    <lineage>
        <taxon>Eukaryota</taxon>
        <taxon>Viridiplantae</taxon>
        <taxon>Streptophyta</taxon>
        <taxon>Embryophyta</taxon>
        <taxon>Tracheophyta</taxon>
        <taxon>Spermatophyta</taxon>
        <taxon>Magnoliopsida</taxon>
        <taxon>eudicotyledons</taxon>
        <taxon>Gunneridae</taxon>
        <taxon>Pentapetalae</taxon>
        <taxon>rosids</taxon>
        <taxon>malvids</taxon>
        <taxon>Sapindales</taxon>
        <taxon>Sapindaceae</taxon>
        <taxon>Hippocastanoideae</taxon>
        <taxon>Acereae</taxon>
        <taxon>Acer</taxon>
    </lineage>
</organism>
<accession>A0AA39VL65</accession>